<comment type="subunit">
    <text evidence="3">UreD, UreF and UreG form a complex that acts as a GTP-hydrolysis-dependent molecular chaperone, activating the urease apoprotein by helping to assemble the nickel containing metallocenter of UreC. The UreE protein probably delivers the nickel.</text>
</comment>
<proteinExistence type="inferred from homology"/>
<organism evidence="4 5">
    <name type="scientific">Selenomonas bovis</name>
    <dbReference type="NCBI Taxonomy" id="416586"/>
    <lineage>
        <taxon>Bacteria</taxon>
        <taxon>Bacillati</taxon>
        <taxon>Bacillota</taxon>
        <taxon>Negativicutes</taxon>
        <taxon>Selenomonadales</taxon>
        <taxon>Selenomonadaceae</taxon>
        <taxon>Selenomonas</taxon>
    </lineage>
</organism>
<gene>
    <name evidence="3" type="primary">ureF</name>
    <name evidence="4" type="ORF">HF878_05995</name>
</gene>
<dbReference type="PIRSF" id="PIRSF009467">
    <property type="entry name" value="Ureas_acces_UreF"/>
    <property type="match status" value="1"/>
</dbReference>
<evidence type="ECO:0000313" key="4">
    <source>
        <dbReference type="EMBL" id="NMD99032.1"/>
    </source>
</evidence>
<dbReference type="Pfam" id="PF01730">
    <property type="entry name" value="UreF"/>
    <property type="match status" value="1"/>
</dbReference>
<keyword evidence="2 3" id="KW-0143">Chaperone</keyword>
<dbReference type="EMBL" id="JABAFA010000017">
    <property type="protein sequence ID" value="NMD99032.1"/>
    <property type="molecule type" value="Genomic_DNA"/>
</dbReference>
<dbReference type="AlphaFoldDB" id="A0A848B9B9"/>
<dbReference type="InterPro" id="IPR002639">
    <property type="entry name" value="UreF"/>
</dbReference>
<accession>A0A848B9B9</accession>
<evidence type="ECO:0000256" key="3">
    <source>
        <dbReference type="HAMAP-Rule" id="MF_01385"/>
    </source>
</evidence>
<dbReference type="PANTHER" id="PTHR33620:SF1">
    <property type="entry name" value="UREASE ACCESSORY PROTEIN F"/>
    <property type="match status" value="1"/>
</dbReference>
<dbReference type="Gene3D" id="1.10.4190.10">
    <property type="entry name" value="Urease accessory protein UreF"/>
    <property type="match status" value="1"/>
</dbReference>
<dbReference type="GO" id="GO:0016151">
    <property type="term" value="F:nickel cation binding"/>
    <property type="evidence" value="ECO:0007669"/>
    <property type="project" value="UniProtKB-UniRule"/>
</dbReference>
<name>A0A848B9B9_9FIRM</name>
<comment type="similarity">
    <text evidence="3">Belongs to the UreF family.</text>
</comment>
<reference evidence="4 5" key="1">
    <citation type="submission" date="2020-04" db="EMBL/GenBank/DDBJ databases">
        <authorList>
            <person name="Hitch T.C.A."/>
            <person name="Wylensek D."/>
            <person name="Clavel T."/>
        </authorList>
    </citation>
    <scope>NUCLEOTIDE SEQUENCE [LARGE SCALE GENOMIC DNA]</scope>
    <source>
        <strain evidence="4 5">PG-130-P53-12</strain>
    </source>
</reference>
<dbReference type="HAMAP" id="MF_01385">
    <property type="entry name" value="UreF"/>
    <property type="match status" value="1"/>
</dbReference>
<dbReference type="Proteomes" id="UP000543804">
    <property type="component" value="Unassembled WGS sequence"/>
</dbReference>
<evidence type="ECO:0000256" key="2">
    <source>
        <dbReference type="ARBA" id="ARBA00023186"/>
    </source>
</evidence>
<keyword evidence="3" id="KW-0963">Cytoplasm</keyword>
<protein>
    <recommendedName>
        <fullName evidence="3">Urease accessory protein UreF</fullName>
    </recommendedName>
</protein>
<evidence type="ECO:0000313" key="5">
    <source>
        <dbReference type="Proteomes" id="UP000543804"/>
    </source>
</evidence>
<comment type="function">
    <text evidence="3">Required for maturation of urease via the functional incorporation of the urease nickel metallocenter.</text>
</comment>
<sequence>MEEGKNVREAERDEAALFYLLELNDALFPIGAYAHSYGLETYVQEGAVHDRESAEGWLRAYFAGSFLYQELLAARLAYEAMQQEDAAGALLSLEEELRASRTARESREAMEKLGRRLAKNVCRIPLPVGKEFLAYIEEGSASCTHPVCYGALAASLGLPERRALAHYVYAQLSALVNTCVKLIPLSQTDGARLTASFREDFSRLLDKAFAASREDLGLSFPGLDIRGMQHEVLYSRLYMS</sequence>
<keyword evidence="5" id="KW-1185">Reference proteome</keyword>
<keyword evidence="1 3" id="KW-0996">Nickel insertion</keyword>
<comment type="subcellular location">
    <subcellularLocation>
        <location evidence="3">Cytoplasm</location>
    </subcellularLocation>
</comment>
<dbReference type="InterPro" id="IPR038277">
    <property type="entry name" value="UreF_sf"/>
</dbReference>
<comment type="caution">
    <text evidence="4">The sequence shown here is derived from an EMBL/GenBank/DDBJ whole genome shotgun (WGS) entry which is preliminary data.</text>
</comment>
<dbReference type="RefSeq" id="WP_170077487.1">
    <property type="nucleotide sequence ID" value="NZ_JABAFA010000017.1"/>
</dbReference>
<dbReference type="PANTHER" id="PTHR33620">
    <property type="entry name" value="UREASE ACCESSORY PROTEIN F"/>
    <property type="match status" value="1"/>
</dbReference>
<dbReference type="GO" id="GO:0005737">
    <property type="term" value="C:cytoplasm"/>
    <property type="evidence" value="ECO:0007669"/>
    <property type="project" value="UniProtKB-SubCell"/>
</dbReference>
<evidence type="ECO:0000256" key="1">
    <source>
        <dbReference type="ARBA" id="ARBA00022988"/>
    </source>
</evidence>